<keyword evidence="3 7" id="KW-1133">Transmembrane helix</keyword>
<feature type="domain" description="Threonine/Serine exporter ThrE" evidence="9">
    <location>
        <begin position="321"/>
        <end position="408"/>
    </location>
</feature>
<dbReference type="EMBL" id="JAQQWN010000003">
    <property type="protein sequence ID" value="KAK8091547.1"/>
    <property type="molecule type" value="Genomic_DNA"/>
</dbReference>
<evidence type="ECO:0000256" key="5">
    <source>
        <dbReference type="ARBA" id="ARBA00034125"/>
    </source>
</evidence>
<evidence type="ECO:0000259" key="9">
    <source>
        <dbReference type="Pfam" id="PF12821"/>
    </source>
</evidence>
<dbReference type="GeneID" id="92039283"/>
<evidence type="ECO:0000256" key="4">
    <source>
        <dbReference type="ARBA" id="ARBA00023136"/>
    </source>
</evidence>
<comment type="subcellular location">
    <subcellularLocation>
        <location evidence="1">Membrane</location>
        <topology evidence="1">Multi-pass membrane protein</topology>
    </subcellularLocation>
</comment>
<evidence type="ECO:0000259" key="8">
    <source>
        <dbReference type="Pfam" id="PF06738"/>
    </source>
</evidence>
<feature type="domain" description="Threonine/serine exporter-like N-terminal" evidence="8">
    <location>
        <begin position="37"/>
        <end position="269"/>
    </location>
</feature>
<feature type="transmembrane region" description="Helical" evidence="7">
    <location>
        <begin position="402"/>
        <end position="422"/>
    </location>
</feature>
<sequence length="431" mass="47107">MPMSQRTRTGHESENTSVDSLNESNDAGGSLKDQRKLLLKMARALITFGAPSHKIVDCAQDMIELSDLKGFVEYNFEGMRFFVSKPPHPAYTVVQVRANEGIFLGACEDSLRILQWVMSGDMSIKDATDSLNALLTEPAHFESWLYQPLYALTSSFLAVFAFGGSWYDMGPAFLLGGFIKVVQNKFQSRVPWARDISAVFVTTFCAHAFASLGHGELFSYAPVAMSAIVSVLPGYTCLIATRELTHPSSRIVGASHLFNSLFKVVLFGYATQLASSLWKKVNSDPHPAIRSPSALVVDPKFALLLAPLTLILSCVRGGSRLRQIPVQVLVASAAYLVQRIVHVHTTDSRLAMMAGAFTLGVLGNVCALVCNRSAFTSMVIGVQLLVPGGMSLDNELVFVNDMLKLVVPLMVGLLLSALVFSWRRSRIAFLY</sequence>
<dbReference type="Proteomes" id="UP001433268">
    <property type="component" value="Unassembled WGS sequence"/>
</dbReference>
<feature type="region of interest" description="Disordered" evidence="6">
    <location>
        <begin position="1"/>
        <end position="29"/>
    </location>
</feature>
<evidence type="ECO:0000256" key="6">
    <source>
        <dbReference type="SAM" id="MobiDB-lite"/>
    </source>
</evidence>
<proteinExistence type="inferred from homology"/>
<dbReference type="PANTHER" id="PTHR31082">
    <property type="entry name" value="PHEROMONE-REGULATED MEMBRANE PROTEIN 10"/>
    <property type="match status" value="1"/>
</dbReference>
<name>A0ABR1X7V9_9PEZI</name>
<keyword evidence="11" id="KW-1185">Reference proteome</keyword>
<dbReference type="RefSeq" id="XP_066673519.1">
    <property type="nucleotide sequence ID" value="XM_066806223.1"/>
</dbReference>
<feature type="transmembrane region" description="Helical" evidence="7">
    <location>
        <begin position="217"/>
        <end position="239"/>
    </location>
</feature>
<evidence type="ECO:0000256" key="1">
    <source>
        <dbReference type="ARBA" id="ARBA00004141"/>
    </source>
</evidence>
<protein>
    <recommendedName>
        <fullName evidence="12">Threonine/serine exporter-like N-terminal domain-containing protein</fullName>
    </recommendedName>
</protein>
<evidence type="ECO:0000256" key="3">
    <source>
        <dbReference type="ARBA" id="ARBA00022989"/>
    </source>
</evidence>
<accession>A0ABR1X7V9</accession>
<organism evidence="10 11">
    <name type="scientific">Apiospora hydei</name>
    <dbReference type="NCBI Taxonomy" id="1337664"/>
    <lineage>
        <taxon>Eukaryota</taxon>
        <taxon>Fungi</taxon>
        <taxon>Dikarya</taxon>
        <taxon>Ascomycota</taxon>
        <taxon>Pezizomycotina</taxon>
        <taxon>Sordariomycetes</taxon>
        <taxon>Xylariomycetidae</taxon>
        <taxon>Amphisphaeriales</taxon>
        <taxon>Apiosporaceae</taxon>
        <taxon>Apiospora</taxon>
    </lineage>
</organism>
<dbReference type="InterPro" id="IPR051361">
    <property type="entry name" value="ThrE/Ser_Exporter"/>
</dbReference>
<feature type="transmembrane region" description="Helical" evidence="7">
    <location>
        <begin position="374"/>
        <end position="390"/>
    </location>
</feature>
<dbReference type="InterPro" id="IPR024528">
    <property type="entry name" value="ThrE_2"/>
</dbReference>
<evidence type="ECO:0000256" key="2">
    <source>
        <dbReference type="ARBA" id="ARBA00022692"/>
    </source>
</evidence>
<comment type="similarity">
    <text evidence="5">Belongs to the ThrE exporter (TC 2.A.79) family.</text>
</comment>
<feature type="compositionally biased region" description="Polar residues" evidence="6">
    <location>
        <begin position="15"/>
        <end position="27"/>
    </location>
</feature>
<evidence type="ECO:0000256" key="7">
    <source>
        <dbReference type="SAM" id="Phobius"/>
    </source>
</evidence>
<feature type="transmembrane region" description="Helical" evidence="7">
    <location>
        <begin position="149"/>
        <end position="167"/>
    </location>
</feature>
<comment type="caution">
    <text evidence="10">The sequence shown here is derived from an EMBL/GenBank/DDBJ whole genome shotgun (WGS) entry which is preliminary data.</text>
</comment>
<dbReference type="Pfam" id="PF12821">
    <property type="entry name" value="ThrE_2"/>
    <property type="match status" value="1"/>
</dbReference>
<dbReference type="InterPro" id="IPR010619">
    <property type="entry name" value="ThrE-like_N"/>
</dbReference>
<dbReference type="PANTHER" id="PTHR31082:SF4">
    <property type="entry name" value="PHEROMONE-REGULATED MEMBRANE PROTEIN 10"/>
    <property type="match status" value="1"/>
</dbReference>
<dbReference type="Pfam" id="PF06738">
    <property type="entry name" value="ThrE"/>
    <property type="match status" value="1"/>
</dbReference>
<evidence type="ECO:0000313" key="10">
    <source>
        <dbReference type="EMBL" id="KAK8091547.1"/>
    </source>
</evidence>
<keyword evidence="2 7" id="KW-0812">Transmembrane</keyword>
<feature type="transmembrane region" description="Helical" evidence="7">
    <location>
        <begin position="350"/>
        <end position="369"/>
    </location>
</feature>
<evidence type="ECO:0000313" key="11">
    <source>
        <dbReference type="Proteomes" id="UP001433268"/>
    </source>
</evidence>
<feature type="transmembrane region" description="Helical" evidence="7">
    <location>
        <begin position="251"/>
        <end position="270"/>
    </location>
</feature>
<reference evidence="10 11" key="1">
    <citation type="submission" date="2023-01" db="EMBL/GenBank/DDBJ databases">
        <title>Analysis of 21 Apiospora genomes using comparative genomics revels a genus with tremendous synthesis potential of carbohydrate active enzymes and secondary metabolites.</title>
        <authorList>
            <person name="Sorensen T."/>
        </authorList>
    </citation>
    <scope>NUCLEOTIDE SEQUENCE [LARGE SCALE GENOMIC DNA]</scope>
    <source>
        <strain evidence="10 11">CBS 114990</strain>
    </source>
</reference>
<gene>
    <name evidence="10" type="ORF">PG997_001908</name>
</gene>
<keyword evidence="4 7" id="KW-0472">Membrane</keyword>
<evidence type="ECO:0008006" key="12">
    <source>
        <dbReference type="Google" id="ProtNLM"/>
    </source>
</evidence>